<evidence type="ECO:0008006" key="3">
    <source>
        <dbReference type="Google" id="ProtNLM"/>
    </source>
</evidence>
<name>A0ABN8UWH9_STRGL</name>
<sequence length="232" mass="24045">MRCLVRGFWGPRPEPVESLAGRWRRTLDGLTGLVPQAAAAWSQIHANGPATAITPDGDALLGAVRAAQSAADWSDLTGTALRLVGTGTPGWELEVSGVAGGTPEFLLQSIMVVIHAPDGAPVPEEDVLALLARVWEPDFGDVSDNDVLDALEDEAGFSVEDPAVGRVGYLSPARAALVPAGLEAVRQEIPGGGELLSIAAPGDTAAVVRACERLREAGALAPLPRPMDRAVL</sequence>
<proteinExistence type="predicted"/>
<evidence type="ECO:0000313" key="1">
    <source>
        <dbReference type="EMBL" id="CAH9413231.1"/>
    </source>
</evidence>
<dbReference type="Proteomes" id="UP001154015">
    <property type="component" value="Unassembled WGS sequence"/>
</dbReference>
<dbReference type="RefSeq" id="WP_318574195.1">
    <property type="nucleotide sequence ID" value="NZ_CAKXYP010000001.1"/>
</dbReference>
<comment type="caution">
    <text evidence="1">The sequence shown here is derived from an EMBL/GenBank/DDBJ whole genome shotgun (WGS) entry which is preliminary data.</text>
</comment>
<protein>
    <recommendedName>
        <fullName evidence="3">Immunity protein 52 domain-containing protein</fullName>
    </recommendedName>
</protein>
<accession>A0ABN8UWH9</accession>
<keyword evidence="2" id="KW-1185">Reference proteome</keyword>
<gene>
    <name evidence="1" type="ORF">SGL43_00229</name>
</gene>
<evidence type="ECO:0000313" key="2">
    <source>
        <dbReference type="Proteomes" id="UP001154015"/>
    </source>
</evidence>
<organism evidence="1 2">
    <name type="scientific">Streptomyces globisporus</name>
    <dbReference type="NCBI Taxonomy" id="1908"/>
    <lineage>
        <taxon>Bacteria</taxon>
        <taxon>Bacillati</taxon>
        <taxon>Actinomycetota</taxon>
        <taxon>Actinomycetes</taxon>
        <taxon>Kitasatosporales</taxon>
        <taxon>Streptomycetaceae</taxon>
        <taxon>Streptomyces</taxon>
    </lineage>
</organism>
<reference evidence="1" key="1">
    <citation type="submission" date="2022-03" db="EMBL/GenBank/DDBJ databases">
        <authorList>
            <person name="Leyn A S."/>
        </authorList>
    </citation>
    <scope>NUCLEOTIDE SEQUENCE</scope>
    <source>
        <strain evidence="1">Streptomyces globisporus 4-3</strain>
    </source>
</reference>
<dbReference type="EMBL" id="CAKXYP010000001">
    <property type="protein sequence ID" value="CAH9413231.1"/>
    <property type="molecule type" value="Genomic_DNA"/>
</dbReference>